<organism evidence="1 2">
    <name type="scientific">Entomophthora muscae</name>
    <dbReference type="NCBI Taxonomy" id="34485"/>
    <lineage>
        <taxon>Eukaryota</taxon>
        <taxon>Fungi</taxon>
        <taxon>Fungi incertae sedis</taxon>
        <taxon>Zoopagomycota</taxon>
        <taxon>Entomophthoromycotina</taxon>
        <taxon>Entomophthoromycetes</taxon>
        <taxon>Entomophthorales</taxon>
        <taxon>Entomophthoraceae</taxon>
        <taxon>Entomophthora</taxon>
    </lineage>
</organism>
<keyword evidence="2" id="KW-1185">Reference proteome</keyword>
<evidence type="ECO:0000313" key="1">
    <source>
        <dbReference type="EMBL" id="KAJ9065547.1"/>
    </source>
</evidence>
<dbReference type="EMBL" id="QTSX02004340">
    <property type="protein sequence ID" value="KAJ9065547.1"/>
    <property type="molecule type" value="Genomic_DNA"/>
</dbReference>
<evidence type="ECO:0000313" key="2">
    <source>
        <dbReference type="Proteomes" id="UP001165960"/>
    </source>
</evidence>
<reference evidence="1" key="1">
    <citation type="submission" date="2022-04" db="EMBL/GenBank/DDBJ databases">
        <title>Genome of the entomopathogenic fungus Entomophthora muscae.</title>
        <authorList>
            <person name="Elya C."/>
            <person name="Lovett B.R."/>
            <person name="Lee E."/>
            <person name="Macias A.M."/>
            <person name="Hajek A.E."/>
            <person name="De Bivort B.L."/>
            <person name="Kasson M.T."/>
            <person name="De Fine Licht H.H."/>
            <person name="Stajich J.E."/>
        </authorList>
    </citation>
    <scope>NUCLEOTIDE SEQUENCE</scope>
    <source>
        <strain evidence="1">Berkeley</strain>
    </source>
</reference>
<dbReference type="Proteomes" id="UP001165960">
    <property type="component" value="Unassembled WGS sequence"/>
</dbReference>
<sequence>MSHRGKKRKTHGKKEEGCNSGRNLKECGGALGPRALIPPPSPPSIPPGAPPTPPPNKKTSLYIIPPSPPPQPPPPRADPIKQNNQPKPLGRRQKHPGGTIFP</sequence>
<name>A0ACC2STG7_9FUNG</name>
<gene>
    <name evidence="1" type="ORF">DSO57_1018408</name>
</gene>
<proteinExistence type="predicted"/>
<accession>A0ACC2STG7</accession>
<protein>
    <submittedName>
        <fullName evidence="1">Uncharacterized protein</fullName>
    </submittedName>
</protein>
<comment type="caution">
    <text evidence="1">The sequence shown here is derived from an EMBL/GenBank/DDBJ whole genome shotgun (WGS) entry which is preliminary data.</text>
</comment>